<organism evidence="8 9">
    <name type="scientific">Piscinibacter sakaiensis</name>
    <name type="common">Ideonella sakaiensis</name>
    <dbReference type="NCBI Taxonomy" id="1547922"/>
    <lineage>
        <taxon>Bacteria</taxon>
        <taxon>Pseudomonadati</taxon>
        <taxon>Pseudomonadota</taxon>
        <taxon>Betaproteobacteria</taxon>
        <taxon>Burkholderiales</taxon>
        <taxon>Sphaerotilaceae</taxon>
        <taxon>Piscinibacter</taxon>
    </lineage>
</organism>
<sequence length="185" mass="19885">MSGAGPDGGAPGVAAPALDTPGLWRRMACFVYEGVLLFGVVMIAGYLFSSLTQQRHALTGRHGLQAFLFVVLGIYFVWFWSRGGQTVAMKAWHIRVVDVAGRPVTQARALARYLLAWLWFLPALAVLAAAGLRGGAVAAVLIAGVATYALLARLHPQRQFLHDVVCGTRLVTQRPALPARRPRAG</sequence>
<keyword evidence="9" id="KW-1185">Reference proteome</keyword>
<feature type="domain" description="RDD" evidence="7">
    <location>
        <begin position="20"/>
        <end position="166"/>
    </location>
</feature>
<evidence type="ECO:0000259" key="7">
    <source>
        <dbReference type="Pfam" id="PF06271"/>
    </source>
</evidence>
<feature type="transmembrane region" description="Helical" evidence="6">
    <location>
        <begin position="63"/>
        <end position="80"/>
    </location>
</feature>
<dbReference type="AlphaFoldDB" id="A0A0K8P747"/>
<keyword evidence="3 6" id="KW-0812">Transmembrane</keyword>
<comment type="caution">
    <text evidence="8">The sequence shown here is derived from an EMBL/GenBank/DDBJ whole genome shotgun (WGS) entry which is preliminary data.</text>
</comment>
<dbReference type="InterPro" id="IPR051791">
    <property type="entry name" value="Pra-immunoreactive"/>
</dbReference>
<keyword evidence="4 6" id="KW-1133">Transmembrane helix</keyword>
<evidence type="ECO:0000256" key="2">
    <source>
        <dbReference type="ARBA" id="ARBA00022475"/>
    </source>
</evidence>
<dbReference type="Proteomes" id="UP000037660">
    <property type="component" value="Unassembled WGS sequence"/>
</dbReference>
<keyword evidence="2" id="KW-1003">Cell membrane</keyword>
<evidence type="ECO:0000313" key="8">
    <source>
        <dbReference type="EMBL" id="GAP38483.1"/>
    </source>
</evidence>
<accession>A0A0K8P747</accession>
<evidence type="ECO:0000256" key="3">
    <source>
        <dbReference type="ARBA" id="ARBA00022692"/>
    </source>
</evidence>
<feature type="transmembrane region" description="Helical" evidence="6">
    <location>
        <begin position="110"/>
        <end position="130"/>
    </location>
</feature>
<protein>
    <submittedName>
        <fullName evidence="8">Putative transmembrane protein</fullName>
    </submittedName>
</protein>
<evidence type="ECO:0000313" key="9">
    <source>
        <dbReference type="Proteomes" id="UP000037660"/>
    </source>
</evidence>
<dbReference type="PANTHER" id="PTHR36115:SF10">
    <property type="entry name" value="RDD DOMAIN-CONTAINING PROTEIN"/>
    <property type="match status" value="1"/>
</dbReference>
<reference evidence="8 9" key="2">
    <citation type="journal article" date="2016" name="Science">
        <title>A bacterium that degrades and assimilates poly(ethylene terephthalate).</title>
        <authorList>
            <person name="Yoshida S."/>
            <person name="Hiraga K."/>
            <person name="Takehana T."/>
            <person name="Taniguchi I."/>
            <person name="Yamaji H."/>
            <person name="Maeda Y."/>
            <person name="Toyohara K."/>
            <person name="Miyamoto K."/>
            <person name="Kimura Y."/>
            <person name="Oda K."/>
        </authorList>
    </citation>
    <scope>NUCLEOTIDE SEQUENCE [LARGE SCALE GENOMIC DNA]</scope>
    <source>
        <strain evidence="9">NBRC 110686 / TISTR 2288 / 201-F6</strain>
    </source>
</reference>
<keyword evidence="5 6" id="KW-0472">Membrane</keyword>
<evidence type="ECO:0000256" key="6">
    <source>
        <dbReference type="SAM" id="Phobius"/>
    </source>
</evidence>
<dbReference type="Pfam" id="PF06271">
    <property type="entry name" value="RDD"/>
    <property type="match status" value="1"/>
</dbReference>
<reference evidence="9" key="1">
    <citation type="submission" date="2015-07" db="EMBL/GenBank/DDBJ databases">
        <title>Discovery of a poly(ethylene terephthalate assimilation.</title>
        <authorList>
            <person name="Yoshida S."/>
            <person name="Hiraga K."/>
            <person name="Takehana T."/>
            <person name="Taniguchi I."/>
            <person name="Yamaji H."/>
            <person name="Maeda Y."/>
            <person name="Toyohara K."/>
            <person name="Miyamoto K."/>
            <person name="Kimura Y."/>
            <person name="Oda K."/>
        </authorList>
    </citation>
    <scope>NUCLEOTIDE SEQUENCE [LARGE SCALE GENOMIC DNA]</scope>
    <source>
        <strain evidence="9">NBRC 110686 / TISTR 2288 / 201-F6</strain>
    </source>
</reference>
<evidence type="ECO:0000256" key="4">
    <source>
        <dbReference type="ARBA" id="ARBA00022989"/>
    </source>
</evidence>
<gene>
    <name evidence="8" type="ORF">ISF6_4941</name>
</gene>
<dbReference type="InterPro" id="IPR010432">
    <property type="entry name" value="RDD"/>
</dbReference>
<feature type="transmembrane region" description="Helical" evidence="6">
    <location>
        <begin position="30"/>
        <end position="51"/>
    </location>
</feature>
<evidence type="ECO:0000256" key="1">
    <source>
        <dbReference type="ARBA" id="ARBA00004651"/>
    </source>
</evidence>
<comment type="subcellular location">
    <subcellularLocation>
        <location evidence="1">Cell membrane</location>
        <topology evidence="1">Multi-pass membrane protein</topology>
    </subcellularLocation>
</comment>
<dbReference type="STRING" id="1547922.ISF6_4941"/>
<dbReference type="PANTHER" id="PTHR36115">
    <property type="entry name" value="PROLINE-RICH ANTIGEN HOMOLOG-RELATED"/>
    <property type="match status" value="1"/>
</dbReference>
<dbReference type="GO" id="GO:0005886">
    <property type="term" value="C:plasma membrane"/>
    <property type="evidence" value="ECO:0007669"/>
    <property type="project" value="UniProtKB-SubCell"/>
</dbReference>
<name>A0A0K8P747_PISS1</name>
<proteinExistence type="predicted"/>
<evidence type="ECO:0000256" key="5">
    <source>
        <dbReference type="ARBA" id="ARBA00023136"/>
    </source>
</evidence>
<feature type="transmembrane region" description="Helical" evidence="6">
    <location>
        <begin position="136"/>
        <end position="154"/>
    </location>
</feature>
<dbReference type="EMBL" id="BBYR01000077">
    <property type="protein sequence ID" value="GAP38483.1"/>
    <property type="molecule type" value="Genomic_DNA"/>
</dbReference>